<proteinExistence type="inferred from homology"/>
<dbReference type="InterPro" id="IPR010072">
    <property type="entry name" value="DltA"/>
</dbReference>
<reference evidence="9 10" key="1">
    <citation type="submission" date="2017-11" db="EMBL/GenBank/DDBJ databases">
        <title>Genome sequencing of Fusobacterium periodonticum KCOM 1261.</title>
        <authorList>
            <person name="Kook J.-K."/>
            <person name="Park S.-N."/>
            <person name="Lim Y.K."/>
        </authorList>
    </citation>
    <scope>NUCLEOTIDE SEQUENCE [LARGE SCALE GENOMIC DNA]</scope>
    <source>
        <strain evidence="9 10">KCOM 1261</strain>
    </source>
</reference>
<sequence length="487" mass="55922">MKLLEKLETYKTSEKIALKCENEKLSYKELWEYSENLANYLSKNLKKNEPLVVYGHKNPYMIVCFLACVKSGHTYCPVDTSISPERLNDIVNTVKPEIVLSCIDKEVDGFNTLTINDIMKISKENKKDCDKNNYIKEQDIFYIIFTSGSTGTPKGVEISYESLNNFIKWISTLDAKKNGQKIYLNQAPFSFDLSVMDLYLSLYNEGELILIEKDIQSDYSKLFDRFKSNLINTWVSTPSFVDICLASEDFNDKLLPELDTFLFCGEILTKKTAEMLLKKFPKAKVYNTYGPTESTVAVTSIEITQEIIEKYDALPVGKPKEGTEILIDNEEMIIVGDTVSNGYFKNPVLTNEKFSIINSQRAYRTGDKGFFLDDLLFYSGRIDNQIKLNGYRIELEDIENNMMRVDGVSKVAVLPKYEEDKVKYLTAYCIYTKEISSKLKAIAEIKEELKNYIPSYMVPKKIVFIEKIPTNNNGKIDRKKLMELGDN</sequence>
<dbReference type="InterPro" id="IPR044507">
    <property type="entry name" value="DltA-like"/>
</dbReference>
<name>A0A2D3NWY3_9FUSO</name>
<dbReference type="GO" id="GO:0005524">
    <property type="term" value="F:ATP binding"/>
    <property type="evidence" value="ECO:0007669"/>
    <property type="project" value="UniProtKB-KW"/>
</dbReference>
<dbReference type="InterPro" id="IPR025110">
    <property type="entry name" value="AMP-bd_C"/>
</dbReference>
<dbReference type="PROSITE" id="PS00455">
    <property type="entry name" value="AMP_BINDING"/>
    <property type="match status" value="1"/>
</dbReference>
<evidence type="ECO:0000313" key="9">
    <source>
        <dbReference type="EMBL" id="ATV59907.1"/>
    </source>
</evidence>
<feature type="domain" description="AMP-binding enzyme C-terminal" evidence="8">
    <location>
        <begin position="398"/>
        <end position="475"/>
    </location>
</feature>
<dbReference type="InterPro" id="IPR042099">
    <property type="entry name" value="ANL_N_sf"/>
</dbReference>
<protein>
    <submittedName>
        <fullName evidence="9">D-alanine--poly(Phosphoribitol) ligase subunit 1</fullName>
    </submittedName>
</protein>
<evidence type="ECO:0000256" key="2">
    <source>
        <dbReference type="ARBA" id="ARBA00022598"/>
    </source>
</evidence>
<evidence type="ECO:0000259" key="8">
    <source>
        <dbReference type="Pfam" id="PF13193"/>
    </source>
</evidence>
<dbReference type="GO" id="GO:0070395">
    <property type="term" value="P:lipoteichoic acid biosynthetic process"/>
    <property type="evidence" value="ECO:0007669"/>
    <property type="project" value="InterPro"/>
</dbReference>
<evidence type="ECO:0000256" key="6">
    <source>
        <dbReference type="ARBA" id="ARBA00061336"/>
    </source>
</evidence>
<dbReference type="EMBL" id="CP024699">
    <property type="protein sequence ID" value="ATV59907.1"/>
    <property type="molecule type" value="Genomic_DNA"/>
</dbReference>
<dbReference type="InterPro" id="IPR020845">
    <property type="entry name" value="AMP-binding_CS"/>
</dbReference>
<dbReference type="CDD" id="cd05945">
    <property type="entry name" value="DltA"/>
    <property type="match status" value="1"/>
</dbReference>
<evidence type="ECO:0000313" key="10">
    <source>
        <dbReference type="Proteomes" id="UP000230056"/>
    </source>
</evidence>
<dbReference type="FunFam" id="3.30.300.30:FF:000012">
    <property type="entry name" value="D-alanine--D-alanyl carrier protein ligase"/>
    <property type="match status" value="1"/>
</dbReference>
<dbReference type="RefSeq" id="WP_100025224.1">
    <property type="nucleotide sequence ID" value="NZ_CP024699.1"/>
</dbReference>
<evidence type="ECO:0000256" key="3">
    <source>
        <dbReference type="ARBA" id="ARBA00022741"/>
    </source>
</evidence>
<keyword evidence="2 9" id="KW-0436">Ligase</keyword>
<organism evidence="9 10">
    <name type="scientific">Fusobacterium pseudoperiodonticum</name>
    <dbReference type="NCBI Taxonomy" id="2663009"/>
    <lineage>
        <taxon>Bacteria</taxon>
        <taxon>Fusobacteriati</taxon>
        <taxon>Fusobacteriota</taxon>
        <taxon>Fusobacteriia</taxon>
        <taxon>Fusobacteriales</taxon>
        <taxon>Fusobacteriaceae</taxon>
        <taxon>Fusobacterium</taxon>
    </lineage>
</organism>
<dbReference type="NCBIfam" id="NF003417">
    <property type="entry name" value="PRK04813.1"/>
    <property type="match status" value="1"/>
</dbReference>
<accession>A0A2D3NWY3</accession>
<dbReference type="Proteomes" id="UP000230056">
    <property type="component" value="Chromosome"/>
</dbReference>
<feature type="domain" description="AMP-dependent synthetase/ligase" evidence="7">
    <location>
        <begin position="11"/>
        <end position="337"/>
    </location>
</feature>
<dbReference type="InterPro" id="IPR045851">
    <property type="entry name" value="AMP-bd_C_sf"/>
</dbReference>
<dbReference type="InterPro" id="IPR000873">
    <property type="entry name" value="AMP-dep_synth/lig_dom"/>
</dbReference>
<dbReference type="Pfam" id="PF13193">
    <property type="entry name" value="AMP-binding_C"/>
    <property type="match status" value="1"/>
</dbReference>
<evidence type="ECO:0000256" key="5">
    <source>
        <dbReference type="ARBA" id="ARBA00054605"/>
    </source>
</evidence>
<keyword evidence="1" id="KW-0963">Cytoplasm</keyword>
<comment type="similarity">
    <text evidence="6">Belongs to the ATP-dependent AMP-binding enzyme family. DltA subfamily.</text>
</comment>
<comment type="function">
    <text evidence="5">Catalyzes the first step in the D-alanylation of lipoteichoic acid (LTA), the activation of D-alanine and its transfer onto the D-alanyl carrier protein (Dcp) DltC. In an ATP-dependent two-step reaction, forms a high energy D-alanyl-AMP intermediate, followed by transfer of the D-alanyl residue as a thiol ester to the phosphopantheinyl prosthetic group of the Dcp. D-alanylation of LTA plays an important role in modulating the properties of the cell wall in Gram-positive bacteria, influencing the net charge of the cell wall.</text>
</comment>
<dbReference type="NCBIfam" id="TIGR01734">
    <property type="entry name" value="D-ala-DACP-lig"/>
    <property type="match status" value="1"/>
</dbReference>
<evidence type="ECO:0000256" key="4">
    <source>
        <dbReference type="ARBA" id="ARBA00022840"/>
    </source>
</evidence>
<evidence type="ECO:0000256" key="1">
    <source>
        <dbReference type="ARBA" id="ARBA00022490"/>
    </source>
</evidence>
<dbReference type="AlphaFoldDB" id="A0A2D3NWY3"/>
<dbReference type="SUPFAM" id="SSF56801">
    <property type="entry name" value="Acetyl-CoA synthetase-like"/>
    <property type="match status" value="1"/>
</dbReference>
<dbReference type="Gene3D" id="3.30.300.30">
    <property type="match status" value="1"/>
</dbReference>
<dbReference type="PANTHER" id="PTHR45398">
    <property type="match status" value="1"/>
</dbReference>
<dbReference type="PANTHER" id="PTHR45398:SF1">
    <property type="entry name" value="ENZYME, PUTATIVE (JCVI)-RELATED"/>
    <property type="match status" value="1"/>
</dbReference>
<evidence type="ECO:0000259" key="7">
    <source>
        <dbReference type="Pfam" id="PF00501"/>
    </source>
</evidence>
<dbReference type="Gene3D" id="3.40.50.12780">
    <property type="entry name" value="N-terminal domain of ligase-like"/>
    <property type="match status" value="1"/>
</dbReference>
<keyword evidence="3" id="KW-0547">Nucleotide-binding</keyword>
<dbReference type="GO" id="GO:0047473">
    <property type="term" value="F:D-alanine [D-alanyl carrier protein] ligase activity"/>
    <property type="evidence" value="ECO:0007669"/>
    <property type="project" value="InterPro"/>
</dbReference>
<keyword evidence="4" id="KW-0067">ATP-binding</keyword>
<dbReference type="Pfam" id="PF00501">
    <property type="entry name" value="AMP-binding"/>
    <property type="match status" value="1"/>
</dbReference>
<gene>
    <name evidence="9" type="primary">dltA</name>
    <name evidence="9" type="ORF">CTM72_09395</name>
</gene>